<dbReference type="NCBIfam" id="TIGR00004">
    <property type="entry name" value="Rid family detoxifying hydrolase"/>
    <property type="match status" value="1"/>
</dbReference>
<keyword evidence="4" id="KW-1185">Reference proteome</keyword>
<dbReference type="HOGENOM" id="CLU_1053759_0_0_1"/>
<evidence type="ECO:0000313" key="3">
    <source>
        <dbReference type="EMBL" id="ERT02817.1"/>
    </source>
</evidence>
<dbReference type="eggNOG" id="KOG2317">
    <property type="taxonomic scope" value="Eukaryota"/>
</dbReference>
<accession>U7Q6I8</accession>
<reference evidence="4" key="1">
    <citation type="journal article" date="2014" name="Genome Announc.">
        <title>Genome sequence of the pathogenic fungus Sporothrix schenckii (ATCC 58251).</title>
        <authorList>
            <person name="Cuomo C.A."/>
            <person name="Rodriguez-Del Valle N."/>
            <person name="Perez-Sanchez L."/>
            <person name="Abouelleil A."/>
            <person name="Goldberg J."/>
            <person name="Young S."/>
            <person name="Zeng Q."/>
            <person name="Birren B.W."/>
        </authorList>
    </citation>
    <scope>NUCLEOTIDE SEQUENCE [LARGE SCALE GENOMIC DNA]</scope>
    <source>
        <strain evidence="4">ATCC 58251 / de Perez 2211183</strain>
    </source>
</reference>
<dbReference type="GO" id="GO:0005739">
    <property type="term" value="C:mitochondrion"/>
    <property type="evidence" value="ECO:0007669"/>
    <property type="project" value="TreeGrafter"/>
</dbReference>
<dbReference type="FunFam" id="3.30.1330.40:FF:000001">
    <property type="entry name" value="L-PSP family endoribonuclease"/>
    <property type="match status" value="1"/>
</dbReference>
<keyword evidence="2" id="KW-0472">Membrane</keyword>
<dbReference type="SUPFAM" id="SSF55298">
    <property type="entry name" value="YjgF-like"/>
    <property type="match status" value="1"/>
</dbReference>
<gene>
    <name evidence="3" type="ORF">HMPREF1624_01120</name>
</gene>
<dbReference type="InterPro" id="IPR035959">
    <property type="entry name" value="RutC-like_sf"/>
</dbReference>
<comment type="similarity">
    <text evidence="1">Belongs to the RutC family.</text>
</comment>
<dbReference type="Pfam" id="PF01042">
    <property type="entry name" value="Ribonuc_L-PSP"/>
    <property type="match status" value="1"/>
</dbReference>
<dbReference type="InterPro" id="IPR006175">
    <property type="entry name" value="YjgF/YER057c/UK114"/>
</dbReference>
<evidence type="ECO:0000256" key="1">
    <source>
        <dbReference type="ARBA" id="ARBA00010552"/>
    </source>
</evidence>
<dbReference type="GO" id="GO:0019239">
    <property type="term" value="F:deaminase activity"/>
    <property type="evidence" value="ECO:0007669"/>
    <property type="project" value="TreeGrafter"/>
</dbReference>
<dbReference type="Gene3D" id="3.30.1330.40">
    <property type="entry name" value="RutC-like"/>
    <property type="match status" value="1"/>
</dbReference>
<protein>
    <submittedName>
        <fullName evidence="3">Uncharacterized protein</fullName>
    </submittedName>
</protein>
<feature type="transmembrane region" description="Helical" evidence="2">
    <location>
        <begin position="256"/>
        <end position="279"/>
    </location>
</feature>
<sequence length="284" mass="31523">MSQQVVFTEDAAFPAGPYSQAIKTPFAIFCSGQIPADKTGALIEGTIQDKTAQCIKNLEAVLKSADSSLAKVVKVNIFLSDMSFFADMNGEYAKWFTHKPARSCVAVKTLPKNVDVEIECAVMTPIVFVSFIVSLAWVEFRYSMLRSHEHDVSTSNPNMRSNKNGNTAVRNGDACNQNNGFMPGWLHSLVYCRQPYHYVLVKGDGHGQPAVKRPYTTAKTTRAPQSASNDGSYYHSMQRKLLKMESAEAFRIRTTVLWVMGLAVAGIAYLAMTGLRWLVGFVWR</sequence>
<dbReference type="CDD" id="cd00448">
    <property type="entry name" value="YjgF_YER057c_UK114_family"/>
    <property type="match status" value="1"/>
</dbReference>
<dbReference type="EMBL" id="KI440842">
    <property type="protein sequence ID" value="ERT02817.1"/>
    <property type="molecule type" value="Genomic_DNA"/>
</dbReference>
<dbReference type="PANTHER" id="PTHR11803">
    <property type="entry name" value="2-IMINOBUTANOATE/2-IMINOPROPANOATE DEAMINASE RIDA"/>
    <property type="match status" value="1"/>
</dbReference>
<name>U7Q6I8_SPOS1</name>
<proteinExistence type="inferred from homology"/>
<organism evidence="3 4">
    <name type="scientific">Sporothrix schenckii (strain ATCC 58251 / de Perez 2211183)</name>
    <name type="common">Rose-picker's disease fungus</name>
    <dbReference type="NCBI Taxonomy" id="1391915"/>
    <lineage>
        <taxon>Eukaryota</taxon>
        <taxon>Fungi</taxon>
        <taxon>Dikarya</taxon>
        <taxon>Ascomycota</taxon>
        <taxon>Pezizomycotina</taxon>
        <taxon>Sordariomycetes</taxon>
        <taxon>Sordariomycetidae</taxon>
        <taxon>Ophiostomatales</taxon>
        <taxon>Ophiostomataceae</taxon>
        <taxon>Sporothrix</taxon>
    </lineage>
</organism>
<dbReference type="InterPro" id="IPR006056">
    <property type="entry name" value="RidA"/>
</dbReference>
<dbReference type="AlphaFoldDB" id="U7Q6I8"/>
<evidence type="ECO:0000256" key="2">
    <source>
        <dbReference type="SAM" id="Phobius"/>
    </source>
</evidence>
<keyword evidence="2" id="KW-1133">Transmembrane helix</keyword>
<dbReference type="PANTHER" id="PTHR11803:SF58">
    <property type="entry name" value="PROTEIN HMF1-RELATED"/>
    <property type="match status" value="1"/>
</dbReference>
<dbReference type="InterPro" id="IPR019897">
    <property type="entry name" value="RidA_CS"/>
</dbReference>
<dbReference type="OrthoDB" id="309640at2759"/>
<feature type="transmembrane region" description="Helical" evidence="2">
    <location>
        <begin position="121"/>
        <end position="138"/>
    </location>
</feature>
<dbReference type="STRING" id="1391915.U7Q6I8"/>
<keyword evidence="2" id="KW-0812">Transmembrane</keyword>
<dbReference type="Proteomes" id="UP000018087">
    <property type="component" value="Unassembled WGS sequence"/>
</dbReference>
<dbReference type="GO" id="GO:0005829">
    <property type="term" value="C:cytosol"/>
    <property type="evidence" value="ECO:0007669"/>
    <property type="project" value="TreeGrafter"/>
</dbReference>
<evidence type="ECO:0000313" key="4">
    <source>
        <dbReference type="Proteomes" id="UP000018087"/>
    </source>
</evidence>
<dbReference type="PROSITE" id="PS01094">
    <property type="entry name" value="UPF0076"/>
    <property type="match status" value="1"/>
</dbReference>